<evidence type="ECO:0000313" key="4">
    <source>
        <dbReference type="Proteomes" id="UP001198439"/>
    </source>
</evidence>
<accession>A0AAW4W2A0</accession>
<dbReference type="GO" id="GO:0009401">
    <property type="term" value="P:phosphoenolpyruvate-dependent sugar phosphotransferase system"/>
    <property type="evidence" value="ECO:0007669"/>
    <property type="project" value="InterPro"/>
</dbReference>
<dbReference type="Gene3D" id="3.40.50.510">
    <property type="entry name" value="Phosphotransferase system, mannose-type IIA component"/>
    <property type="match status" value="1"/>
</dbReference>
<dbReference type="InterPro" id="IPR036662">
    <property type="entry name" value="PTS_EIIA_man-typ_sf"/>
</dbReference>
<dbReference type="GO" id="GO:0016020">
    <property type="term" value="C:membrane"/>
    <property type="evidence" value="ECO:0007669"/>
    <property type="project" value="InterPro"/>
</dbReference>
<sequence length="66" mass="7389">MTDIIVATHGGLAEGMVDALELIIGKQENIWFLGLRHEDSIDTFIKRVDSFAADTDHDILFMTDLL</sequence>
<organism evidence="3 4">
    <name type="scientific">Faecalibacillus faecis</name>
    <dbReference type="NCBI Taxonomy" id="1982628"/>
    <lineage>
        <taxon>Bacteria</taxon>
        <taxon>Bacillati</taxon>
        <taxon>Bacillota</taxon>
        <taxon>Erysipelotrichia</taxon>
        <taxon>Erysipelotrichales</taxon>
        <taxon>Coprobacillaceae</taxon>
        <taxon>Faecalibacillus</taxon>
    </lineage>
</organism>
<dbReference type="PANTHER" id="PTHR33799">
    <property type="entry name" value="PTS PERMEASE-RELATED-RELATED"/>
    <property type="match status" value="1"/>
</dbReference>
<dbReference type="InterPro" id="IPR004701">
    <property type="entry name" value="PTS_EIIA_man-typ"/>
</dbReference>
<evidence type="ECO:0000259" key="2">
    <source>
        <dbReference type="PROSITE" id="PS51096"/>
    </source>
</evidence>
<dbReference type="Proteomes" id="UP001198439">
    <property type="component" value="Unassembled WGS sequence"/>
</dbReference>
<dbReference type="RefSeq" id="WP_396133326.1">
    <property type="nucleotide sequence ID" value="NZ_JAJDKZ010000103.1"/>
</dbReference>
<dbReference type="Pfam" id="PF03610">
    <property type="entry name" value="EIIA-man"/>
    <property type="match status" value="1"/>
</dbReference>
<dbReference type="InterPro" id="IPR051471">
    <property type="entry name" value="Bacterial_PTS_sugar_comp"/>
</dbReference>
<reference evidence="3" key="1">
    <citation type="submission" date="2021-10" db="EMBL/GenBank/DDBJ databases">
        <title>Collection of gut derived symbiotic bacterial strains cultured from healthy donors.</title>
        <authorList>
            <person name="Lin H."/>
            <person name="Littmann E."/>
            <person name="Kohout C."/>
            <person name="Pamer E.G."/>
        </authorList>
    </citation>
    <scope>NUCLEOTIDE SEQUENCE</scope>
    <source>
        <strain evidence="3">DFI.4.48</strain>
    </source>
</reference>
<evidence type="ECO:0000313" key="3">
    <source>
        <dbReference type="EMBL" id="MCB8611527.1"/>
    </source>
</evidence>
<protein>
    <recommendedName>
        <fullName evidence="2">PTS EIIA type-4 domain-containing protein</fullName>
    </recommendedName>
</protein>
<comment type="caution">
    <text evidence="3">The sequence shown here is derived from an EMBL/GenBank/DDBJ whole genome shotgun (WGS) entry which is preliminary data.</text>
</comment>
<dbReference type="GO" id="GO:0016740">
    <property type="term" value="F:transferase activity"/>
    <property type="evidence" value="ECO:0007669"/>
    <property type="project" value="UniProtKB-KW"/>
</dbReference>
<feature type="non-terminal residue" evidence="3">
    <location>
        <position position="66"/>
    </location>
</feature>
<evidence type="ECO:0000256" key="1">
    <source>
        <dbReference type="ARBA" id="ARBA00022679"/>
    </source>
</evidence>
<gene>
    <name evidence="3" type="ORF">LJD69_13100</name>
</gene>
<dbReference type="PANTHER" id="PTHR33799:SF1">
    <property type="entry name" value="PTS SYSTEM MANNOSE-SPECIFIC EIIAB COMPONENT-RELATED"/>
    <property type="match status" value="1"/>
</dbReference>
<dbReference type="SUPFAM" id="SSF53062">
    <property type="entry name" value="PTS system fructose IIA component-like"/>
    <property type="match status" value="1"/>
</dbReference>
<keyword evidence="1" id="KW-0808">Transferase</keyword>
<feature type="domain" description="PTS EIIA type-4" evidence="2">
    <location>
        <begin position="1"/>
        <end position="66"/>
    </location>
</feature>
<dbReference type="PROSITE" id="PS51096">
    <property type="entry name" value="PTS_EIIA_TYPE_4"/>
    <property type="match status" value="1"/>
</dbReference>
<dbReference type="EMBL" id="JAJDKZ010000103">
    <property type="protein sequence ID" value="MCB8611527.1"/>
    <property type="molecule type" value="Genomic_DNA"/>
</dbReference>
<dbReference type="AlphaFoldDB" id="A0AAW4W2A0"/>
<name>A0AAW4W2A0_9FIRM</name>
<proteinExistence type="predicted"/>